<dbReference type="GO" id="GO:0004316">
    <property type="term" value="F:3-oxoacyl-[acyl-carrier-protein] reductase (NADPH) activity"/>
    <property type="evidence" value="ECO:0007669"/>
    <property type="project" value="UniProtKB-EC"/>
</dbReference>
<accession>A0A7W7ZJJ3</accession>
<evidence type="ECO:0000313" key="3">
    <source>
        <dbReference type="EMBL" id="MBB5061110.1"/>
    </source>
</evidence>
<sequence length="250" mass="25515">MSSISGSLKGKIALVTGGSRGIGAGIVRRLASDGVSVAFTYLSAEEKAYALVAEVRADGGTALAIKADNASESDIRNAVREATETFGGLDIFVSNAGQLLIKELGQIQTDELDRMLAVNVRAIVIGTQAAAAVMKSGGRIMTIGSVSGVRTGVGGGSVYSMTKAALGGFVRGAAIDLAPRAITVNNIQPGPTATDMNPAEGPHVDWLTKLIPLGRFGKDREIASLIAYLATEDAAFITGASLTVDGGYTA</sequence>
<dbReference type="InterPro" id="IPR002347">
    <property type="entry name" value="SDR_fam"/>
</dbReference>
<comment type="similarity">
    <text evidence="1">Belongs to the short-chain dehydrogenases/reductases (SDR) family.</text>
</comment>
<dbReference type="Gene3D" id="3.40.50.720">
    <property type="entry name" value="NAD(P)-binding Rossmann-like Domain"/>
    <property type="match status" value="1"/>
</dbReference>
<dbReference type="EC" id="1.1.1.100" evidence="3"/>
<dbReference type="FunFam" id="3.40.50.720:FF:000084">
    <property type="entry name" value="Short-chain dehydrogenase reductase"/>
    <property type="match status" value="1"/>
</dbReference>
<dbReference type="AlphaFoldDB" id="A0A7W7ZJJ3"/>
<dbReference type="Pfam" id="PF13561">
    <property type="entry name" value="adh_short_C2"/>
    <property type="match status" value="1"/>
</dbReference>
<dbReference type="PRINTS" id="PR00081">
    <property type="entry name" value="GDHRDH"/>
</dbReference>
<dbReference type="RefSeq" id="WP_184223811.1">
    <property type="nucleotide sequence ID" value="NZ_JACHIP010000028.1"/>
</dbReference>
<gene>
    <name evidence="3" type="ORF">HDF16_005846</name>
</gene>
<dbReference type="PRINTS" id="PR00080">
    <property type="entry name" value="SDRFAMILY"/>
</dbReference>
<organism evidence="3 4">
    <name type="scientific">Granulicella aggregans</name>
    <dbReference type="NCBI Taxonomy" id="474949"/>
    <lineage>
        <taxon>Bacteria</taxon>
        <taxon>Pseudomonadati</taxon>
        <taxon>Acidobacteriota</taxon>
        <taxon>Terriglobia</taxon>
        <taxon>Terriglobales</taxon>
        <taxon>Acidobacteriaceae</taxon>
        <taxon>Granulicella</taxon>
    </lineage>
</organism>
<keyword evidence="4" id="KW-1185">Reference proteome</keyword>
<dbReference type="PROSITE" id="PS00061">
    <property type="entry name" value="ADH_SHORT"/>
    <property type="match status" value="1"/>
</dbReference>
<dbReference type="InterPro" id="IPR020904">
    <property type="entry name" value="Sc_DH/Rdtase_CS"/>
</dbReference>
<dbReference type="PANTHER" id="PTHR43639">
    <property type="entry name" value="OXIDOREDUCTASE, SHORT-CHAIN DEHYDROGENASE/REDUCTASE FAMILY (AFU_ORTHOLOGUE AFUA_5G02870)"/>
    <property type="match status" value="1"/>
</dbReference>
<proteinExistence type="inferred from homology"/>
<dbReference type="InterPro" id="IPR036291">
    <property type="entry name" value="NAD(P)-bd_dom_sf"/>
</dbReference>
<dbReference type="SUPFAM" id="SSF51735">
    <property type="entry name" value="NAD(P)-binding Rossmann-fold domains"/>
    <property type="match status" value="1"/>
</dbReference>
<comment type="caution">
    <text evidence="3">The sequence shown here is derived from an EMBL/GenBank/DDBJ whole genome shotgun (WGS) entry which is preliminary data.</text>
</comment>
<evidence type="ECO:0000256" key="1">
    <source>
        <dbReference type="ARBA" id="ARBA00006484"/>
    </source>
</evidence>
<name>A0A7W7ZJJ3_9BACT</name>
<dbReference type="EMBL" id="JACHIP010000028">
    <property type="protein sequence ID" value="MBB5061110.1"/>
    <property type="molecule type" value="Genomic_DNA"/>
</dbReference>
<keyword evidence="2 3" id="KW-0560">Oxidoreductase</keyword>
<evidence type="ECO:0000256" key="2">
    <source>
        <dbReference type="ARBA" id="ARBA00023002"/>
    </source>
</evidence>
<dbReference type="PANTHER" id="PTHR43639:SF1">
    <property type="entry name" value="SHORT-CHAIN DEHYDROGENASE_REDUCTASE FAMILY PROTEIN"/>
    <property type="match status" value="1"/>
</dbReference>
<reference evidence="3 4" key="1">
    <citation type="submission" date="2020-08" db="EMBL/GenBank/DDBJ databases">
        <title>Genomic Encyclopedia of Type Strains, Phase IV (KMG-V): Genome sequencing to study the core and pangenomes of soil and plant-associated prokaryotes.</title>
        <authorList>
            <person name="Whitman W."/>
        </authorList>
    </citation>
    <scope>NUCLEOTIDE SEQUENCE [LARGE SCALE GENOMIC DNA]</scope>
    <source>
        <strain evidence="3 4">M8UP14</strain>
    </source>
</reference>
<dbReference type="Proteomes" id="UP000540989">
    <property type="component" value="Unassembled WGS sequence"/>
</dbReference>
<protein>
    <submittedName>
        <fullName evidence="3">3-oxoacyl-[acyl-carrier protein] reductase</fullName>
        <ecNumber evidence="3">1.1.1.100</ecNumber>
    </submittedName>
</protein>
<evidence type="ECO:0000313" key="4">
    <source>
        <dbReference type="Proteomes" id="UP000540989"/>
    </source>
</evidence>